<dbReference type="InterPro" id="IPR041898">
    <property type="entry name" value="MAGE_WH1"/>
</dbReference>
<dbReference type="Pfam" id="PF01454">
    <property type="entry name" value="MAGE"/>
    <property type="match status" value="1"/>
</dbReference>
<sequence length="293" mass="32759">MAPAKGKGKKRVRAQAAVEVVDLDDNDDGLDSVKEGSGELNREREAKEYAMHIKGICEEANAAIAAARGADLVSEEELEKLVGDVMRYILFNIGKQNSQPIAREKVTALVTKKYPRKTGLSQTVLQKARHRFAHIWGMDLRELVKTTAAGEATTQRYYILRSALPKRFRDGIRGPERDGVENKEEKGLLLAVLMMLSLSGDEMTEERLWEHLSLLGLDKGTKHHVFGDPGSVLAKFVRQRYLVKVPKKSDSGRIFLYQPGENAQDEIDAFKMNEAISKVLQKGTNVQEVIELD</sequence>
<protein>
    <submittedName>
        <fullName evidence="2">MAGE domain-containing protein</fullName>
    </submittedName>
</protein>
<gene>
    <name evidence="2" type="ORF">HKI87_04g31050</name>
</gene>
<dbReference type="SMART" id="SM01373">
    <property type="entry name" value="MAGE"/>
    <property type="match status" value="1"/>
</dbReference>
<dbReference type="InterPro" id="IPR041899">
    <property type="entry name" value="MAGE_WH2"/>
</dbReference>
<reference evidence="2 3" key="1">
    <citation type="submission" date="2024-03" db="EMBL/GenBank/DDBJ databases">
        <title>Complete genome sequence of the green alga Chloropicon roscoffensis RCC1871.</title>
        <authorList>
            <person name="Lemieux C."/>
            <person name="Pombert J.-F."/>
            <person name="Otis C."/>
            <person name="Turmel M."/>
        </authorList>
    </citation>
    <scope>NUCLEOTIDE SEQUENCE [LARGE SCALE GENOMIC DNA]</scope>
    <source>
        <strain evidence="2 3">RCC1871</strain>
    </source>
</reference>
<dbReference type="Proteomes" id="UP001472866">
    <property type="component" value="Chromosome 04"/>
</dbReference>
<keyword evidence="3" id="KW-1185">Reference proteome</keyword>
<dbReference type="AlphaFoldDB" id="A0AAX4P5C3"/>
<dbReference type="InterPro" id="IPR002190">
    <property type="entry name" value="MHD_dom"/>
</dbReference>
<dbReference type="PANTHER" id="PTHR11736">
    <property type="entry name" value="MELANOMA-ASSOCIATED ANTIGEN MAGE ANTIGEN"/>
    <property type="match status" value="1"/>
</dbReference>
<dbReference type="Gene3D" id="1.10.10.1200">
    <property type="entry name" value="MAGE homology domain, winged helix WH1 motif"/>
    <property type="match status" value="1"/>
</dbReference>
<accession>A0AAX4P5C3</accession>
<name>A0AAX4P5C3_9CHLO</name>
<evidence type="ECO:0000313" key="3">
    <source>
        <dbReference type="Proteomes" id="UP001472866"/>
    </source>
</evidence>
<feature type="domain" description="MAGE" evidence="1">
    <location>
        <begin position="78"/>
        <end position="282"/>
    </location>
</feature>
<evidence type="ECO:0000259" key="1">
    <source>
        <dbReference type="PROSITE" id="PS50838"/>
    </source>
</evidence>
<evidence type="ECO:0000313" key="2">
    <source>
        <dbReference type="EMBL" id="WZN61570.1"/>
    </source>
</evidence>
<dbReference type="EMBL" id="CP151504">
    <property type="protein sequence ID" value="WZN61570.1"/>
    <property type="molecule type" value="Genomic_DNA"/>
</dbReference>
<dbReference type="Gene3D" id="1.10.10.1210">
    <property type="entry name" value="MAGE homology domain, winged helix WH2 motif"/>
    <property type="match status" value="1"/>
</dbReference>
<dbReference type="PROSITE" id="PS50838">
    <property type="entry name" value="MAGE"/>
    <property type="match status" value="1"/>
</dbReference>
<dbReference type="InterPro" id="IPR037445">
    <property type="entry name" value="MAGE"/>
</dbReference>
<dbReference type="PANTHER" id="PTHR11736:SF14">
    <property type="entry name" value="NSE3 HOMOLOG, SMC5-SMC6 COMPLEX COMPONENT"/>
    <property type="match status" value="1"/>
</dbReference>
<proteinExistence type="predicted"/>
<dbReference type="GO" id="GO:0005634">
    <property type="term" value="C:nucleus"/>
    <property type="evidence" value="ECO:0007669"/>
    <property type="project" value="TreeGrafter"/>
</dbReference>
<organism evidence="2 3">
    <name type="scientific">Chloropicon roscoffensis</name>
    <dbReference type="NCBI Taxonomy" id="1461544"/>
    <lineage>
        <taxon>Eukaryota</taxon>
        <taxon>Viridiplantae</taxon>
        <taxon>Chlorophyta</taxon>
        <taxon>Chloropicophyceae</taxon>
        <taxon>Chloropicales</taxon>
        <taxon>Chloropicaceae</taxon>
        <taxon>Chloropicon</taxon>
    </lineage>
</organism>